<organism evidence="5 6">
    <name type="scientific">Elaeis guineensis var. tenera</name>
    <name type="common">Oil palm</name>
    <dbReference type="NCBI Taxonomy" id="51953"/>
    <lineage>
        <taxon>Eukaryota</taxon>
        <taxon>Viridiplantae</taxon>
        <taxon>Streptophyta</taxon>
        <taxon>Embryophyta</taxon>
        <taxon>Tracheophyta</taxon>
        <taxon>Spermatophyta</taxon>
        <taxon>Magnoliopsida</taxon>
        <taxon>Liliopsida</taxon>
        <taxon>Arecaceae</taxon>
        <taxon>Arecoideae</taxon>
        <taxon>Cocoseae</taxon>
        <taxon>Elaeidinae</taxon>
        <taxon>Elaeis</taxon>
    </lineage>
</organism>
<dbReference type="InterPro" id="IPR055148">
    <property type="entry name" value="ZW10_C_2"/>
</dbReference>
<sequence length="762" mass="86472">MDVLLGSIDVRDLLSVQDIDESSPLSAPDLRLLIDRLQIRSLHIKDKVRDYVLAHRQDFADIFSRCSEAAAGADAAAAALSDALRLLSDRPLDREIRDIAEEIRSKRRELEERREALAMVRTISLLRERLRSSREDLRAGRLVEASVAVRDLKAGLLVSGMEEVSGEPEPAVYGFLRKEWTECFDELQGVLAKIVGSSVQFDLENDRVIVRSRSTVGDMGEVELHQALEAMKIVDVLDYGLARIADLMIKHVMVPAISKRSINILVEQLNQDSDEKREAILSLMSSSEVQESLDGATLYARLIQIIKFIYRFICFENGTWMRCFGRLTWSRMSDLIITHFLSKAVPDDASKITDFENIMKCTAEFETLLKEMMFISTTDKSEEKLSHFAYNVEVHFASRRRNEILASARNCLLQFDYFFSLENASKSSLHASDVVECSSEYAADLLFQPEKCIISKAASQLMKLVHEALKDACLSSTRVAKELYHAARDVLLLYKAIVPIKLERQLDSISQVAIVIYNDCNYLSQEILGLAFEYRADFPSGLNNQAVFVDLAPSFYQLAEDILQKQVQLVFSSLKEAIDGADGFQNTHQSQQYELAKFSIEQVVFILEKVHIMWEPLMLASTYKKTMCTILDSIFCRITKDMLLLDDMAAEETLQLQRLIHMALENLSSLLESLIANVDEKEKVLDDTIWVKLDDMIPSLCKFRKLADLYDMPLISITTSWESGELLACGFLSSEIENFVKAIFADSPLRKECLWRIGNISR</sequence>
<dbReference type="InterPro" id="IPR046362">
    <property type="entry name" value="Zw10/DSL1_C_sf"/>
</dbReference>
<dbReference type="KEGG" id="egu:105050186"/>
<dbReference type="GO" id="GO:1990423">
    <property type="term" value="C:RZZ complex"/>
    <property type="evidence" value="ECO:0007669"/>
    <property type="project" value="TreeGrafter"/>
</dbReference>
<dbReference type="PANTHER" id="PTHR12205:SF0">
    <property type="entry name" value="CENTROMERE_KINETOCHORE PROTEIN ZW10 HOMOLOG"/>
    <property type="match status" value="1"/>
</dbReference>
<proteinExistence type="predicted"/>
<dbReference type="Pfam" id="PF20666">
    <property type="entry name" value="ZW10_C"/>
    <property type="match status" value="1"/>
</dbReference>
<dbReference type="Proteomes" id="UP000504607">
    <property type="component" value="Chromosome 8"/>
</dbReference>
<dbReference type="OrthoDB" id="534815at2759"/>
<dbReference type="Pfam" id="PF20665">
    <property type="entry name" value="Zw10_middle"/>
    <property type="match status" value="1"/>
</dbReference>
<feature type="domain" description="Centromere/kinetochore protein zw10 C-terminal" evidence="3">
    <location>
        <begin position="447"/>
        <end position="576"/>
    </location>
</feature>
<evidence type="ECO:0000259" key="2">
    <source>
        <dbReference type="Pfam" id="PF20665"/>
    </source>
</evidence>
<feature type="domain" description="ZW10 C-terminal helical" evidence="4">
    <location>
        <begin position="599"/>
        <end position="757"/>
    </location>
</feature>
<dbReference type="GO" id="GO:0006888">
    <property type="term" value="P:endoplasmic reticulum to Golgi vesicle-mediated transport"/>
    <property type="evidence" value="ECO:0007669"/>
    <property type="project" value="TreeGrafter"/>
</dbReference>
<evidence type="ECO:0000259" key="4">
    <source>
        <dbReference type="Pfam" id="PF22766"/>
    </source>
</evidence>
<dbReference type="PANTHER" id="PTHR12205">
    <property type="entry name" value="CENTROMERE/KINETOCHORE PROTEIN ZW10"/>
    <property type="match status" value="1"/>
</dbReference>
<dbReference type="GO" id="GO:0007094">
    <property type="term" value="P:mitotic spindle assembly checkpoint signaling"/>
    <property type="evidence" value="ECO:0007669"/>
    <property type="project" value="TreeGrafter"/>
</dbReference>
<dbReference type="Pfam" id="PF22766">
    <property type="entry name" value="ZW10_C2"/>
    <property type="match status" value="1"/>
</dbReference>
<dbReference type="InterPro" id="IPR048343">
    <property type="entry name" value="ZW10_C"/>
</dbReference>
<accession>A0A6I9RUB1</accession>
<dbReference type="FunFam" id="1.10.357.150:FF:000002">
    <property type="entry name" value="Centromere/kinetochore protein zw10-like protein"/>
    <property type="match status" value="1"/>
</dbReference>
<evidence type="ECO:0000313" key="6">
    <source>
        <dbReference type="RefSeq" id="XP_010928412.1"/>
    </source>
</evidence>
<dbReference type="GeneID" id="105050186"/>
<dbReference type="AlphaFoldDB" id="A0A6I9RUB1"/>
<gene>
    <name evidence="6" type="primary">LOC105050186</name>
</gene>
<reference evidence="6" key="1">
    <citation type="submission" date="2025-08" db="UniProtKB">
        <authorList>
            <consortium name="RefSeq"/>
        </authorList>
    </citation>
    <scope>IDENTIFICATION</scope>
</reference>
<feature type="domain" description="Centromere/kinetochore protein zw10 middle" evidence="2">
    <location>
        <begin position="176"/>
        <end position="411"/>
    </location>
</feature>
<dbReference type="RefSeq" id="XP_010928412.1">
    <property type="nucleotide sequence ID" value="XM_010930110.3"/>
</dbReference>
<evidence type="ECO:0000256" key="1">
    <source>
        <dbReference type="SAM" id="Coils"/>
    </source>
</evidence>
<dbReference type="Gene3D" id="1.10.357.150">
    <property type="match status" value="1"/>
</dbReference>
<keyword evidence="1" id="KW-0175">Coiled coil</keyword>
<evidence type="ECO:0000259" key="3">
    <source>
        <dbReference type="Pfam" id="PF20666"/>
    </source>
</evidence>
<keyword evidence="5" id="KW-1185">Reference proteome</keyword>
<evidence type="ECO:0000313" key="5">
    <source>
        <dbReference type="Proteomes" id="UP000504607"/>
    </source>
</evidence>
<dbReference type="GO" id="GO:0005737">
    <property type="term" value="C:cytoplasm"/>
    <property type="evidence" value="ECO:0007669"/>
    <property type="project" value="GOC"/>
</dbReference>
<protein>
    <submittedName>
        <fullName evidence="6">Centromere/kinetochore protein zw10 homolog</fullName>
    </submittedName>
</protein>
<dbReference type="InParanoid" id="A0A6I9RUB1"/>
<name>A0A6I9RUB1_ELAGV</name>
<dbReference type="InterPro" id="IPR048344">
    <property type="entry name" value="Zw10_middle"/>
</dbReference>
<feature type="coiled-coil region" evidence="1">
    <location>
        <begin position="93"/>
        <end position="120"/>
    </location>
</feature>